<gene>
    <name evidence="1" type="ORF">BH695_2942</name>
</gene>
<organism evidence="1 2">
    <name type="scientific">Microcystis aeruginosa PCC 7806SL</name>
    <dbReference type="NCBI Taxonomy" id="1903187"/>
    <lineage>
        <taxon>Bacteria</taxon>
        <taxon>Bacillati</taxon>
        <taxon>Cyanobacteriota</taxon>
        <taxon>Cyanophyceae</taxon>
        <taxon>Oscillatoriophycideae</taxon>
        <taxon>Chroococcales</taxon>
        <taxon>Microcystaceae</taxon>
        <taxon>Microcystis</taxon>
    </lineage>
</organism>
<dbReference type="EMBL" id="CP020771">
    <property type="protein sequence ID" value="ARI82221.1"/>
    <property type="molecule type" value="Genomic_DNA"/>
</dbReference>
<keyword evidence="2" id="KW-1185">Reference proteome</keyword>
<reference evidence="1 2" key="1">
    <citation type="journal article" date="2018" name="Harmful Algae">
        <title>The highly heterogeneous methylated genomes and diverse restriction-modification systems of bloom-forming Microcystis.</title>
        <authorList>
            <person name="Zhao L."/>
            <person name="Song Y."/>
            <person name="Li L."/>
            <person name="Gan N."/>
            <person name="Brand J.J."/>
            <person name="Song L."/>
        </authorList>
    </citation>
    <scope>NUCLEOTIDE SEQUENCE [LARGE SCALE GENOMIC DNA]</scope>
    <source>
        <strain evidence="1 2">PCC 7806SL</strain>
    </source>
</reference>
<protein>
    <submittedName>
        <fullName evidence="1">Uncharacterized protein</fullName>
    </submittedName>
</protein>
<evidence type="ECO:0000313" key="1">
    <source>
        <dbReference type="EMBL" id="ARI82221.1"/>
    </source>
</evidence>
<name>A0AB33BZY2_MICA7</name>
<sequence>MSEIWSRIATVASKSQGELIEALIGETEGRLFLIIKAIDRAGGDSVVVMAA</sequence>
<evidence type="ECO:0000313" key="2">
    <source>
        <dbReference type="Proteomes" id="UP000192439"/>
    </source>
</evidence>
<dbReference type="AlphaFoldDB" id="A0AB33BZY2"/>
<proteinExistence type="predicted"/>
<dbReference type="Proteomes" id="UP000192439">
    <property type="component" value="Chromosome"/>
</dbReference>
<accession>A0AB33BZY2</accession>